<dbReference type="AlphaFoldDB" id="A0ABD1XLS2"/>
<reference evidence="1 2" key="1">
    <citation type="submission" date="2024-09" db="EMBL/GenBank/DDBJ databases">
        <title>Chromosome-scale assembly of Riccia fluitans.</title>
        <authorList>
            <person name="Paukszto L."/>
            <person name="Sawicki J."/>
            <person name="Karawczyk K."/>
            <person name="Piernik-Szablinska J."/>
            <person name="Szczecinska M."/>
            <person name="Mazdziarz M."/>
        </authorList>
    </citation>
    <scope>NUCLEOTIDE SEQUENCE [LARGE SCALE GENOMIC DNA]</scope>
    <source>
        <strain evidence="1">Rf_01</strain>
        <tissue evidence="1">Aerial parts of the thallus</tissue>
    </source>
</reference>
<dbReference type="EMBL" id="JBHFFA010000008">
    <property type="protein sequence ID" value="KAL2609663.1"/>
    <property type="molecule type" value="Genomic_DNA"/>
</dbReference>
<protein>
    <submittedName>
        <fullName evidence="1">Uncharacterized protein</fullName>
    </submittedName>
</protein>
<dbReference type="Proteomes" id="UP001605036">
    <property type="component" value="Unassembled WGS sequence"/>
</dbReference>
<keyword evidence="2" id="KW-1185">Reference proteome</keyword>
<organism evidence="1 2">
    <name type="scientific">Riccia fluitans</name>
    <dbReference type="NCBI Taxonomy" id="41844"/>
    <lineage>
        <taxon>Eukaryota</taxon>
        <taxon>Viridiplantae</taxon>
        <taxon>Streptophyta</taxon>
        <taxon>Embryophyta</taxon>
        <taxon>Marchantiophyta</taxon>
        <taxon>Marchantiopsida</taxon>
        <taxon>Marchantiidae</taxon>
        <taxon>Marchantiales</taxon>
        <taxon>Ricciaceae</taxon>
        <taxon>Riccia</taxon>
    </lineage>
</organism>
<name>A0ABD1XLS2_9MARC</name>
<sequence>MKFISSFGTISSLASGIRVSEPWVETPSSLDCILDSDHQSISISYDLFFGVKAILFKLDFTGRIHFETPRPGTEPF</sequence>
<accession>A0ABD1XLS2</accession>
<comment type="caution">
    <text evidence="1">The sequence shown here is derived from an EMBL/GenBank/DDBJ whole genome shotgun (WGS) entry which is preliminary data.</text>
</comment>
<gene>
    <name evidence="1" type="ORF">R1flu_028236</name>
</gene>
<evidence type="ECO:0000313" key="2">
    <source>
        <dbReference type="Proteomes" id="UP001605036"/>
    </source>
</evidence>
<proteinExistence type="predicted"/>
<evidence type="ECO:0000313" key="1">
    <source>
        <dbReference type="EMBL" id="KAL2609663.1"/>
    </source>
</evidence>